<dbReference type="Pfam" id="PF13515">
    <property type="entry name" value="FUSC_2"/>
    <property type="match status" value="1"/>
</dbReference>
<evidence type="ECO:0000256" key="6">
    <source>
        <dbReference type="ARBA" id="ARBA00043993"/>
    </source>
</evidence>
<organism evidence="10 11">
    <name type="scientific">Streptomyces misionensis</name>
    <dbReference type="NCBI Taxonomy" id="67331"/>
    <lineage>
        <taxon>Bacteria</taxon>
        <taxon>Bacillati</taxon>
        <taxon>Actinomycetota</taxon>
        <taxon>Actinomycetes</taxon>
        <taxon>Kitasatosporales</taxon>
        <taxon>Streptomycetaceae</taxon>
        <taxon>Streptomyces</taxon>
    </lineage>
</organism>
<comment type="similarity">
    <text evidence="6">Belongs to the YccS/YhfK family.</text>
</comment>
<feature type="compositionally biased region" description="Basic and acidic residues" evidence="7">
    <location>
        <begin position="302"/>
        <end position="319"/>
    </location>
</feature>
<evidence type="ECO:0000313" key="10">
    <source>
        <dbReference type="EMBL" id="SEC14172.1"/>
    </source>
</evidence>
<feature type="region of interest" description="Disordered" evidence="7">
    <location>
        <begin position="248"/>
        <end position="365"/>
    </location>
</feature>
<name>A0A1H4Q402_9ACTN</name>
<feature type="transmembrane region" description="Helical" evidence="8">
    <location>
        <begin position="76"/>
        <end position="94"/>
    </location>
</feature>
<feature type="compositionally biased region" description="Low complexity" evidence="7">
    <location>
        <begin position="282"/>
        <end position="301"/>
    </location>
</feature>
<evidence type="ECO:0000256" key="2">
    <source>
        <dbReference type="ARBA" id="ARBA00022475"/>
    </source>
</evidence>
<dbReference type="Proteomes" id="UP000182375">
    <property type="component" value="Unassembled WGS sequence"/>
</dbReference>
<reference evidence="10 11" key="1">
    <citation type="submission" date="2016-10" db="EMBL/GenBank/DDBJ databases">
        <authorList>
            <person name="de Groot N.N."/>
        </authorList>
    </citation>
    <scope>NUCLEOTIDE SEQUENCE [LARGE SCALE GENOMIC DNA]</scope>
    <source>
        <strain evidence="10 11">DSM 40306</strain>
    </source>
</reference>
<feature type="transmembrane region" description="Helical" evidence="8">
    <location>
        <begin position="597"/>
        <end position="617"/>
    </location>
</feature>
<evidence type="ECO:0000256" key="3">
    <source>
        <dbReference type="ARBA" id="ARBA00022692"/>
    </source>
</evidence>
<evidence type="ECO:0000256" key="7">
    <source>
        <dbReference type="SAM" id="MobiDB-lite"/>
    </source>
</evidence>
<sequence>MREPGGVSGVPAGRLPAPYAAPGRRALQVTLVATAGFHLFRYGLDRPDAAVYALFAAVALGGLSRIPGTGRQRAGVVLRLIPVGWVLVAVGTWLSARTWSAVAGMLVIGFALAFSAVGGPRPAGAAPGLQLLYILPSFPPYHPGSLGERLLGTTTGMALLVVAEALLFPEPNPPPYRERAAHAASVAAHCARLLGTHPYALTRADVRTAREAGHRLRSLSVPEADRPAGPGVRPRALAHTGLAARTLLSRLPRLSTPPDAPTKTSWPTAPGAPTRPAPSGPTRPRTTPDAYDATDPPAASDTAERRTGSPDAPADHTERSPAPAAPTNETTDPHDTARRRTGSPNAPPDHTERSPAPGTGATGPEATRGVRVVEESGPPDTAAAVLAAVARLAAGTAGCLRVGTSPVGEYKELAAVRAALVAQGTVASAAAPQVLRRHAAVLEVADAALAMGAAADLAAHGRRAAIAGPPERFWYAAPRAPVLWWHRVRGHAERRSVFFQNAVRIALALTAARLVAGVDTLPHGFWALLATLTLTRTTVDETWSAVRSALAGTLAGALVAGGTLALAGTHTTVYAVVLPLWMLFAFTVGPVKGVGWAQGLFTVLVALVFAQLAPATWRLAEVRLLDVVVGSAIGAVFGLLAWPRGAQDELRFAAAELLRKAAEIVVATGAAVARREPVPPVPGSPGHRSLRHAVILAESAYVQFQSEPAPFGGRGRTVAPAAVDWQAALMAGHHTLWGSQRLLEPPRTGLGPPAAGTVSRLGDRVAGRMLLVSAALDPGGDTPEAPLPRFDRTLAGADAEPPGAPGLYYATVSWLDSLMADLSRLARAGPAPGPDGGAQGH</sequence>
<gene>
    <name evidence="10" type="ORF">SAMN04490357_1290</name>
</gene>
<dbReference type="InterPro" id="IPR049453">
    <property type="entry name" value="Memb_transporter_dom"/>
</dbReference>
<comment type="subcellular location">
    <subcellularLocation>
        <location evidence="1">Cell membrane</location>
        <topology evidence="1">Multi-pass membrane protein</topology>
    </subcellularLocation>
</comment>
<dbReference type="PANTHER" id="PTHR30509">
    <property type="entry name" value="P-HYDROXYBENZOIC ACID EFFLUX PUMP SUBUNIT-RELATED"/>
    <property type="match status" value="1"/>
</dbReference>
<keyword evidence="2" id="KW-1003">Cell membrane</keyword>
<accession>A0A1H4Q402</accession>
<feature type="region of interest" description="Disordered" evidence="7">
    <location>
        <begin position="213"/>
        <end position="234"/>
    </location>
</feature>
<evidence type="ECO:0000313" key="11">
    <source>
        <dbReference type="Proteomes" id="UP000182375"/>
    </source>
</evidence>
<evidence type="ECO:0000256" key="5">
    <source>
        <dbReference type="ARBA" id="ARBA00023136"/>
    </source>
</evidence>
<feature type="transmembrane region" description="Helical" evidence="8">
    <location>
        <begin position="49"/>
        <end position="64"/>
    </location>
</feature>
<keyword evidence="3 8" id="KW-0812">Transmembrane</keyword>
<proteinExistence type="inferred from homology"/>
<keyword evidence="5 8" id="KW-0472">Membrane</keyword>
<dbReference type="EMBL" id="FNTD01000004">
    <property type="protein sequence ID" value="SEC14172.1"/>
    <property type="molecule type" value="Genomic_DNA"/>
</dbReference>
<feature type="transmembrane region" description="Helical" evidence="8">
    <location>
        <begin position="624"/>
        <end position="642"/>
    </location>
</feature>
<protein>
    <submittedName>
        <fullName evidence="10">Fusaric acid resistance protein-like</fullName>
    </submittedName>
</protein>
<dbReference type="STRING" id="67331.SAMN04490357_1290"/>
<dbReference type="PANTHER" id="PTHR30509:SF9">
    <property type="entry name" value="MULTIDRUG RESISTANCE PROTEIN MDTO"/>
    <property type="match status" value="1"/>
</dbReference>
<feature type="domain" description="Integral membrane bound transporter" evidence="9">
    <location>
        <begin position="514"/>
        <end position="636"/>
    </location>
</feature>
<evidence type="ECO:0000256" key="4">
    <source>
        <dbReference type="ARBA" id="ARBA00022989"/>
    </source>
</evidence>
<feature type="compositionally biased region" description="Low complexity" evidence="7">
    <location>
        <begin position="248"/>
        <end position="257"/>
    </location>
</feature>
<dbReference type="AlphaFoldDB" id="A0A1H4Q402"/>
<evidence type="ECO:0000256" key="8">
    <source>
        <dbReference type="SAM" id="Phobius"/>
    </source>
</evidence>
<evidence type="ECO:0000259" key="9">
    <source>
        <dbReference type="Pfam" id="PF13515"/>
    </source>
</evidence>
<evidence type="ECO:0000256" key="1">
    <source>
        <dbReference type="ARBA" id="ARBA00004651"/>
    </source>
</evidence>
<keyword evidence="4 8" id="KW-1133">Transmembrane helix</keyword>
<feature type="transmembrane region" description="Helical" evidence="8">
    <location>
        <begin position="100"/>
        <end position="119"/>
    </location>
</feature>
<feature type="region of interest" description="Disordered" evidence="7">
    <location>
        <begin position="776"/>
        <end position="798"/>
    </location>
</feature>
<dbReference type="GO" id="GO:0005886">
    <property type="term" value="C:plasma membrane"/>
    <property type="evidence" value="ECO:0007669"/>
    <property type="project" value="UniProtKB-SubCell"/>
</dbReference>